<evidence type="ECO:0000313" key="4">
    <source>
        <dbReference type="Proteomes" id="UP000221168"/>
    </source>
</evidence>
<dbReference type="OrthoDB" id="4370297at2"/>
<dbReference type="Pfam" id="PF13622">
    <property type="entry name" value="4HBT_3"/>
    <property type="match status" value="1"/>
</dbReference>
<dbReference type="SUPFAM" id="SSF54637">
    <property type="entry name" value="Thioesterase/thiol ester dehydrase-isomerase"/>
    <property type="match status" value="2"/>
</dbReference>
<evidence type="ECO:0000259" key="2">
    <source>
        <dbReference type="Pfam" id="PF20789"/>
    </source>
</evidence>
<dbReference type="Pfam" id="PF20789">
    <property type="entry name" value="4HBT_3C"/>
    <property type="match status" value="1"/>
</dbReference>
<comment type="caution">
    <text evidence="3">The sequence shown here is derived from an EMBL/GenBank/DDBJ whole genome shotgun (WGS) entry which is preliminary data.</text>
</comment>
<dbReference type="EMBL" id="PDVP01000001">
    <property type="protein sequence ID" value="PHP68746.1"/>
    <property type="molecule type" value="Genomic_DNA"/>
</dbReference>
<dbReference type="AlphaFoldDB" id="A0A2G1QT74"/>
<dbReference type="InterPro" id="IPR049450">
    <property type="entry name" value="ACOT8-like_C"/>
</dbReference>
<evidence type="ECO:0000313" key="3">
    <source>
        <dbReference type="EMBL" id="PHP68746.1"/>
    </source>
</evidence>
<dbReference type="Gene3D" id="2.40.160.210">
    <property type="entry name" value="Acyl-CoA thioesterase, double hotdog domain"/>
    <property type="match status" value="1"/>
</dbReference>
<name>A0A2G1QT74_9HYPH</name>
<gene>
    <name evidence="3" type="ORF">CSC94_01755</name>
</gene>
<evidence type="ECO:0000259" key="1">
    <source>
        <dbReference type="Pfam" id="PF13622"/>
    </source>
</evidence>
<dbReference type="InterPro" id="IPR042171">
    <property type="entry name" value="Acyl-CoA_hotdog"/>
</dbReference>
<sequence>MHGSGARHPFDAAIALEQLAPGRFAGKTSPVYANMAGPFGGVTAATFLNAVFLHPDKAGDPVSQTVNFCGAIADGHFEIDCRLVRGGKYTQHWMLELTQQGETRGTATVVTGARGDVFSHHDTAMPDAPPPDSVEPLPMPGPLKWLNAYEFRFIEGRPEISREPFEPLRDSRSLLWIADRPRRALDHLSLAAIADAFLLRLLKVRGTWAPMGTVSLTTYFHATADEIARHGHGPLLGQAVSKRMHAQFFDQHMELWAADGTLLATGAQVAWYKA</sequence>
<accession>A0A2G1QT74</accession>
<reference evidence="3 4" key="1">
    <citation type="submission" date="2017-10" db="EMBL/GenBank/DDBJ databases">
        <title>Sedimentibacterium mangrovi gen. nov., sp. nov., a novel member of family Phyllobacteriacea isolated from mangrove sediment.</title>
        <authorList>
            <person name="Liao H."/>
            <person name="Tian Y."/>
        </authorList>
    </citation>
    <scope>NUCLEOTIDE SEQUENCE [LARGE SCALE GENOMIC DNA]</scope>
    <source>
        <strain evidence="3 4">X9-2-2</strain>
    </source>
</reference>
<dbReference type="InterPro" id="IPR049449">
    <property type="entry name" value="TesB_ACOT8-like_N"/>
</dbReference>
<dbReference type="RefSeq" id="WP_099303116.1">
    <property type="nucleotide sequence ID" value="NZ_PDVP01000001.1"/>
</dbReference>
<feature type="domain" description="Acyl-CoA thioesterase-like C-terminal" evidence="2">
    <location>
        <begin position="131"/>
        <end position="271"/>
    </location>
</feature>
<dbReference type="InterPro" id="IPR052389">
    <property type="entry name" value="Sec_Metab_Biosynth-Assoc"/>
</dbReference>
<organism evidence="3 4">
    <name type="scientific">Zhengella mangrovi</name>
    <dbReference type="NCBI Taxonomy" id="1982044"/>
    <lineage>
        <taxon>Bacteria</taxon>
        <taxon>Pseudomonadati</taxon>
        <taxon>Pseudomonadota</taxon>
        <taxon>Alphaproteobacteria</taxon>
        <taxon>Hyphomicrobiales</taxon>
        <taxon>Notoacmeibacteraceae</taxon>
        <taxon>Zhengella</taxon>
    </lineage>
</organism>
<proteinExistence type="predicted"/>
<protein>
    <submittedName>
        <fullName evidence="3">Acyl-CoA thioesterase</fullName>
    </submittedName>
</protein>
<feature type="domain" description="Acyl-CoA thioesterase-like N-terminal HotDog" evidence="1">
    <location>
        <begin position="34"/>
        <end position="111"/>
    </location>
</feature>
<dbReference type="InterPro" id="IPR029069">
    <property type="entry name" value="HotDog_dom_sf"/>
</dbReference>
<dbReference type="PANTHER" id="PTHR38110">
    <property type="entry name" value="CHROMOSOME 23, WHOLE GENOME SHOTGUN SEQUENCE"/>
    <property type="match status" value="1"/>
</dbReference>
<dbReference type="PANTHER" id="PTHR38110:SF1">
    <property type="entry name" value="THIOESTERASE DOMAIN-CONTAINING PROTEIN"/>
    <property type="match status" value="1"/>
</dbReference>
<dbReference type="Proteomes" id="UP000221168">
    <property type="component" value="Unassembled WGS sequence"/>
</dbReference>
<keyword evidence="4" id="KW-1185">Reference proteome</keyword>